<feature type="transmembrane region" description="Helical" evidence="9">
    <location>
        <begin position="298"/>
        <end position="322"/>
    </location>
</feature>
<comment type="subcellular location">
    <subcellularLocation>
        <location evidence="1">Cell membrane</location>
        <topology evidence="1">Multi-pass membrane protein</topology>
    </subcellularLocation>
</comment>
<comment type="caution">
    <text evidence="11">The sequence shown here is derived from an EMBL/GenBank/DDBJ whole genome shotgun (WGS) entry which is preliminary data.</text>
</comment>
<evidence type="ECO:0000313" key="11">
    <source>
        <dbReference type="EMBL" id="KAK3780520.1"/>
    </source>
</evidence>
<dbReference type="InterPro" id="IPR050569">
    <property type="entry name" value="TAAR"/>
</dbReference>
<dbReference type="Proteomes" id="UP001283361">
    <property type="component" value="Unassembled WGS sequence"/>
</dbReference>
<dbReference type="GO" id="GO:0004930">
    <property type="term" value="F:G protein-coupled receptor activity"/>
    <property type="evidence" value="ECO:0007669"/>
    <property type="project" value="UniProtKB-KW"/>
</dbReference>
<feature type="transmembrane region" description="Helical" evidence="9">
    <location>
        <begin position="104"/>
        <end position="127"/>
    </location>
</feature>
<dbReference type="PROSITE" id="PS50262">
    <property type="entry name" value="G_PROTEIN_RECEP_F1_2"/>
    <property type="match status" value="1"/>
</dbReference>
<keyword evidence="7" id="KW-0675">Receptor</keyword>
<sequence length="342" mass="38350">MIPNNFSSLSGSKNDYMTNLSFTSLCGNNSNNDNLSDEMRYFILVFRICFCPLLSVWSVITGIVNIIVFHQMGLRDGLNQNFLILSVADALQGVFSLGKHICYVLNWFGLCFGSISFRTLLTVFGVANNFALNLSNTTTTIIAVVRCCCVTMPFALQQTLTARRQLAAILISSGVSIATLIYALIVNKFENLFKKGEVSVVWDVVTVAQSSAYLIIIFSSMIILIRAVIKSSRGPQREVTPGPSITSDTRSVRDTRIVVRVFLVLAIFAVCNVLIIPIATLRLFIPELRYAILTNDKFLYLTTLRATFLGINTSLNIFVYYFNDLRFKKVVNKLFHKHEQRV</sequence>
<dbReference type="SUPFAM" id="SSF81321">
    <property type="entry name" value="Family A G protein-coupled receptor-like"/>
    <property type="match status" value="1"/>
</dbReference>
<dbReference type="GO" id="GO:0005886">
    <property type="term" value="C:plasma membrane"/>
    <property type="evidence" value="ECO:0007669"/>
    <property type="project" value="UniProtKB-SubCell"/>
</dbReference>
<evidence type="ECO:0000256" key="5">
    <source>
        <dbReference type="ARBA" id="ARBA00023040"/>
    </source>
</evidence>
<evidence type="ECO:0000256" key="6">
    <source>
        <dbReference type="ARBA" id="ARBA00023136"/>
    </source>
</evidence>
<feature type="domain" description="G-protein coupled receptors family 1 profile" evidence="10">
    <location>
        <begin position="60"/>
        <end position="320"/>
    </location>
</feature>
<evidence type="ECO:0000256" key="1">
    <source>
        <dbReference type="ARBA" id="ARBA00004651"/>
    </source>
</evidence>
<feature type="transmembrane region" description="Helical" evidence="9">
    <location>
        <begin position="41"/>
        <end position="68"/>
    </location>
</feature>
<dbReference type="PANTHER" id="PTHR24249">
    <property type="entry name" value="HISTAMINE RECEPTOR-RELATED G-PROTEIN COUPLED RECEPTOR"/>
    <property type="match status" value="1"/>
</dbReference>
<evidence type="ECO:0000256" key="3">
    <source>
        <dbReference type="ARBA" id="ARBA00022692"/>
    </source>
</evidence>
<dbReference type="InterPro" id="IPR017452">
    <property type="entry name" value="GPCR_Rhodpsn_7TM"/>
</dbReference>
<dbReference type="EMBL" id="JAWDGP010002710">
    <property type="protein sequence ID" value="KAK3780520.1"/>
    <property type="molecule type" value="Genomic_DNA"/>
</dbReference>
<keyword evidence="2" id="KW-1003">Cell membrane</keyword>
<keyword evidence="6 9" id="KW-0472">Membrane</keyword>
<organism evidence="11 12">
    <name type="scientific">Elysia crispata</name>
    <name type="common">lettuce slug</name>
    <dbReference type="NCBI Taxonomy" id="231223"/>
    <lineage>
        <taxon>Eukaryota</taxon>
        <taxon>Metazoa</taxon>
        <taxon>Spiralia</taxon>
        <taxon>Lophotrochozoa</taxon>
        <taxon>Mollusca</taxon>
        <taxon>Gastropoda</taxon>
        <taxon>Heterobranchia</taxon>
        <taxon>Euthyneura</taxon>
        <taxon>Panpulmonata</taxon>
        <taxon>Sacoglossa</taxon>
        <taxon>Placobranchoidea</taxon>
        <taxon>Plakobranchidae</taxon>
        <taxon>Elysia</taxon>
    </lineage>
</organism>
<keyword evidence="8" id="KW-0807">Transducer</keyword>
<name>A0AAE1A3Q4_9GAST</name>
<evidence type="ECO:0000256" key="8">
    <source>
        <dbReference type="ARBA" id="ARBA00023224"/>
    </source>
</evidence>
<evidence type="ECO:0000259" key="10">
    <source>
        <dbReference type="PROSITE" id="PS50262"/>
    </source>
</evidence>
<reference evidence="11" key="1">
    <citation type="journal article" date="2023" name="G3 (Bethesda)">
        <title>A reference genome for the long-term kleptoplast-retaining sea slug Elysia crispata morphotype clarki.</title>
        <authorList>
            <person name="Eastman K.E."/>
            <person name="Pendleton A.L."/>
            <person name="Shaikh M.A."/>
            <person name="Suttiyut T."/>
            <person name="Ogas R."/>
            <person name="Tomko P."/>
            <person name="Gavelis G."/>
            <person name="Widhalm J.R."/>
            <person name="Wisecaver J.H."/>
        </authorList>
    </citation>
    <scope>NUCLEOTIDE SEQUENCE</scope>
    <source>
        <strain evidence="11">ECLA1</strain>
    </source>
</reference>
<dbReference type="PANTHER" id="PTHR24249:SF372">
    <property type="entry name" value="G-PROTEIN COUPLED RECEPTORS FAMILY 1 PROFILE DOMAIN-CONTAINING PROTEIN"/>
    <property type="match status" value="1"/>
</dbReference>
<evidence type="ECO:0000256" key="2">
    <source>
        <dbReference type="ARBA" id="ARBA00022475"/>
    </source>
</evidence>
<evidence type="ECO:0000256" key="7">
    <source>
        <dbReference type="ARBA" id="ARBA00023170"/>
    </source>
</evidence>
<feature type="transmembrane region" description="Helical" evidence="9">
    <location>
        <begin position="257"/>
        <end position="278"/>
    </location>
</feature>
<accession>A0AAE1A3Q4</accession>
<keyword evidence="4 9" id="KW-1133">Transmembrane helix</keyword>
<dbReference type="Gene3D" id="1.20.1070.10">
    <property type="entry name" value="Rhodopsin 7-helix transmembrane proteins"/>
    <property type="match status" value="1"/>
</dbReference>
<keyword evidence="5" id="KW-0297">G-protein coupled receptor</keyword>
<evidence type="ECO:0000256" key="9">
    <source>
        <dbReference type="SAM" id="Phobius"/>
    </source>
</evidence>
<evidence type="ECO:0000256" key="4">
    <source>
        <dbReference type="ARBA" id="ARBA00022989"/>
    </source>
</evidence>
<dbReference type="AlphaFoldDB" id="A0AAE1A3Q4"/>
<feature type="transmembrane region" description="Helical" evidence="9">
    <location>
        <begin position="139"/>
        <end position="156"/>
    </location>
</feature>
<keyword evidence="12" id="KW-1185">Reference proteome</keyword>
<feature type="transmembrane region" description="Helical" evidence="9">
    <location>
        <begin position="206"/>
        <end position="229"/>
    </location>
</feature>
<evidence type="ECO:0000313" key="12">
    <source>
        <dbReference type="Proteomes" id="UP001283361"/>
    </source>
</evidence>
<keyword evidence="3 9" id="KW-0812">Transmembrane</keyword>
<proteinExistence type="predicted"/>
<protein>
    <recommendedName>
        <fullName evidence="10">G-protein coupled receptors family 1 profile domain-containing protein</fullName>
    </recommendedName>
</protein>
<gene>
    <name evidence="11" type="ORF">RRG08_031995</name>
</gene>
<feature type="transmembrane region" description="Helical" evidence="9">
    <location>
        <begin position="168"/>
        <end position="186"/>
    </location>
</feature>